<dbReference type="PANTHER" id="PTHR16943">
    <property type="entry name" value="2-METHYLCITRATE DEHYDRATASE-RELATED"/>
    <property type="match status" value="1"/>
</dbReference>
<dbReference type="InterPro" id="IPR042183">
    <property type="entry name" value="MmgE/PrpD_sf_1"/>
</dbReference>
<reference evidence="5" key="1">
    <citation type="submission" date="2020-01" db="EMBL/GenBank/DDBJ databases">
        <title>Sphingomonas sp. strain CSW-10.</title>
        <authorList>
            <person name="Chen W.-M."/>
        </authorList>
    </citation>
    <scope>NUCLEOTIDE SEQUENCE [LARGE SCALE GENOMIC DNA]</scope>
    <source>
        <strain evidence="5">FSY-8</strain>
    </source>
</reference>
<dbReference type="Proteomes" id="UP000753724">
    <property type="component" value="Unassembled WGS sequence"/>
</dbReference>
<dbReference type="InterPro" id="IPR036148">
    <property type="entry name" value="MmgE/PrpD_sf"/>
</dbReference>
<dbReference type="InterPro" id="IPR005656">
    <property type="entry name" value="MmgE_PrpD"/>
</dbReference>
<protein>
    <submittedName>
        <fullName evidence="4">MmgE/PrpD family protein</fullName>
    </submittedName>
</protein>
<dbReference type="EMBL" id="JAAAPO010000002">
    <property type="protein sequence ID" value="NBC36044.1"/>
    <property type="molecule type" value="Genomic_DNA"/>
</dbReference>
<dbReference type="RefSeq" id="WP_161717311.1">
    <property type="nucleotide sequence ID" value="NZ_JAAAPO010000002.1"/>
</dbReference>
<dbReference type="PANTHER" id="PTHR16943:SF8">
    <property type="entry name" value="2-METHYLCITRATE DEHYDRATASE"/>
    <property type="match status" value="1"/>
</dbReference>
<feature type="domain" description="MmgE/PrpD N-terminal" evidence="2">
    <location>
        <begin position="9"/>
        <end position="251"/>
    </location>
</feature>
<dbReference type="InterPro" id="IPR042188">
    <property type="entry name" value="MmgE/PrpD_sf_2"/>
</dbReference>
<organism evidence="4 5">
    <name type="scientific">Novosphingobium ovatum</name>
    <dbReference type="NCBI Taxonomy" id="1908523"/>
    <lineage>
        <taxon>Bacteria</taxon>
        <taxon>Pseudomonadati</taxon>
        <taxon>Pseudomonadota</taxon>
        <taxon>Alphaproteobacteria</taxon>
        <taxon>Sphingomonadales</taxon>
        <taxon>Sphingomonadaceae</taxon>
        <taxon>Novosphingobium</taxon>
    </lineage>
</organism>
<comment type="similarity">
    <text evidence="1">Belongs to the PrpD family.</text>
</comment>
<evidence type="ECO:0000259" key="3">
    <source>
        <dbReference type="Pfam" id="PF19305"/>
    </source>
</evidence>
<dbReference type="Gene3D" id="3.30.1330.120">
    <property type="entry name" value="2-methylcitrate dehydratase PrpD"/>
    <property type="match status" value="1"/>
</dbReference>
<dbReference type="Pfam" id="PF03972">
    <property type="entry name" value="MmgE_PrpD_N"/>
    <property type="match status" value="1"/>
</dbReference>
<dbReference type="Pfam" id="PF19305">
    <property type="entry name" value="MmgE_PrpD_C"/>
    <property type="match status" value="1"/>
</dbReference>
<evidence type="ECO:0000259" key="2">
    <source>
        <dbReference type="Pfam" id="PF03972"/>
    </source>
</evidence>
<evidence type="ECO:0000313" key="4">
    <source>
        <dbReference type="EMBL" id="NBC36044.1"/>
    </source>
</evidence>
<dbReference type="InterPro" id="IPR045336">
    <property type="entry name" value="MmgE_PrpD_N"/>
</dbReference>
<accession>A0ABW9XBY3</accession>
<sequence length="457" mass="46359">MRGVSDVVAAHVAATRFADLPPGAVAAARHVLLDALGVMLGASGMSAESAAFVRVAVGNGPGPCAVLGTGLRAAAPMAALANGGFAHALDYEDAFDRAPGHPNASLVPALIALAQAEGAAGRPVDGRRFLTALAVGGDLSCRMGLALRRQMEAGGWYPPPILAGMGAAAGAAALLGLDAGAVRDALSLMMCQNVIPGEIKYSQGTVIRAVREGFPAQAAVLSAQLAREGVAGFEQPIEGRSGFYAVFAGGQFDADDLTGDLGARYWIDELTYKRWPSCRGTHPFIEMALALRGQIGAAAVTAVAVGIDDVQTMLTEPLPRKQAPATAIDAKFSIPFTTALALVRGRVGLDDFGPDSLADPDVLAMAARVTPVQATGAGWQRGSGGRLVFNLSDGRVLTAEQADAAGSPERPLGQAALVAKFIDCAGRAAVPVGDPAALAGAILNLQDCADVGALLAV</sequence>
<keyword evidence="5" id="KW-1185">Reference proteome</keyword>
<evidence type="ECO:0000256" key="1">
    <source>
        <dbReference type="ARBA" id="ARBA00006174"/>
    </source>
</evidence>
<comment type="caution">
    <text evidence="4">The sequence shown here is derived from an EMBL/GenBank/DDBJ whole genome shotgun (WGS) entry which is preliminary data.</text>
</comment>
<evidence type="ECO:0000313" key="5">
    <source>
        <dbReference type="Proteomes" id="UP000753724"/>
    </source>
</evidence>
<dbReference type="Gene3D" id="1.10.4100.10">
    <property type="entry name" value="2-methylcitrate dehydratase PrpD"/>
    <property type="match status" value="1"/>
</dbReference>
<dbReference type="InterPro" id="IPR045337">
    <property type="entry name" value="MmgE_PrpD_C"/>
</dbReference>
<proteinExistence type="inferred from homology"/>
<dbReference type="SUPFAM" id="SSF103378">
    <property type="entry name" value="2-methylcitrate dehydratase PrpD"/>
    <property type="match status" value="1"/>
</dbReference>
<gene>
    <name evidence="4" type="ORF">GTZ99_05675</name>
</gene>
<feature type="domain" description="MmgE/PrpD C-terminal" evidence="3">
    <location>
        <begin position="275"/>
        <end position="427"/>
    </location>
</feature>
<name>A0ABW9XBY3_9SPHN</name>